<evidence type="ECO:0000256" key="5">
    <source>
        <dbReference type="ARBA" id="ARBA00022801"/>
    </source>
</evidence>
<keyword evidence="5" id="KW-0378">Hydrolase</keyword>
<keyword evidence="4" id="KW-0732">Signal</keyword>
<dbReference type="InterPro" id="IPR016130">
    <property type="entry name" value="Tyr_Pase_AS"/>
</dbReference>
<feature type="domain" description="Fibronectin type-III" evidence="15">
    <location>
        <begin position="971"/>
        <end position="1069"/>
    </location>
</feature>
<evidence type="ECO:0000256" key="1">
    <source>
        <dbReference type="ARBA" id="ARBA00004479"/>
    </source>
</evidence>
<keyword evidence="9" id="KW-0325">Glycoprotein</keyword>
<dbReference type="EMBL" id="JAIWYP010000012">
    <property type="protein sequence ID" value="KAH3729621.1"/>
    <property type="molecule type" value="Genomic_DNA"/>
</dbReference>
<dbReference type="Pfam" id="PF00041">
    <property type="entry name" value="fn3"/>
    <property type="match status" value="3"/>
</dbReference>
<dbReference type="SUPFAM" id="SSF52799">
    <property type="entry name" value="(Phosphotyrosine protein) phosphatases II"/>
    <property type="match status" value="1"/>
</dbReference>
<reference evidence="16" key="2">
    <citation type="submission" date="2020-11" db="EMBL/GenBank/DDBJ databases">
        <authorList>
            <person name="McCartney M.A."/>
            <person name="Auch B."/>
            <person name="Kono T."/>
            <person name="Mallez S."/>
            <person name="Becker A."/>
            <person name="Gohl D.M."/>
            <person name="Silverstein K.A.T."/>
            <person name="Koren S."/>
            <person name="Bechman K.B."/>
            <person name="Herman A."/>
            <person name="Abrahante J.E."/>
            <person name="Garbe J."/>
        </authorList>
    </citation>
    <scope>NUCLEOTIDE SEQUENCE</scope>
    <source>
        <strain evidence="16">Duluth1</strain>
        <tissue evidence="16">Whole animal</tissue>
    </source>
</reference>
<evidence type="ECO:0000256" key="9">
    <source>
        <dbReference type="ARBA" id="ARBA00023180"/>
    </source>
</evidence>
<evidence type="ECO:0000259" key="14">
    <source>
        <dbReference type="PROSITE" id="PS50056"/>
    </source>
</evidence>
<evidence type="ECO:0000256" key="8">
    <source>
        <dbReference type="ARBA" id="ARBA00023136"/>
    </source>
</evidence>
<evidence type="ECO:0000256" key="12">
    <source>
        <dbReference type="SAM" id="Phobius"/>
    </source>
</evidence>
<dbReference type="Gene3D" id="2.60.40.10">
    <property type="entry name" value="Immunoglobulins"/>
    <property type="match status" value="7"/>
</dbReference>
<feature type="region of interest" description="Disordered" evidence="11">
    <location>
        <begin position="165"/>
        <end position="197"/>
    </location>
</feature>
<dbReference type="PANTHER" id="PTHR46957">
    <property type="entry name" value="CYTOKINE RECEPTOR"/>
    <property type="match status" value="1"/>
</dbReference>
<feature type="compositionally biased region" description="Polar residues" evidence="11">
    <location>
        <begin position="367"/>
        <end position="378"/>
    </location>
</feature>
<feature type="region of interest" description="Disordered" evidence="11">
    <location>
        <begin position="1"/>
        <end position="114"/>
    </location>
</feature>
<dbReference type="PROSITE" id="PS50853">
    <property type="entry name" value="FN3"/>
    <property type="match status" value="6"/>
</dbReference>
<evidence type="ECO:0000256" key="7">
    <source>
        <dbReference type="ARBA" id="ARBA00022989"/>
    </source>
</evidence>
<evidence type="ECO:0000259" key="15">
    <source>
        <dbReference type="PROSITE" id="PS50853"/>
    </source>
</evidence>
<dbReference type="Pfam" id="PF00102">
    <property type="entry name" value="Y_phosphatase"/>
    <property type="match status" value="1"/>
</dbReference>
<dbReference type="InterPro" id="IPR013783">
    <property type="entry name" value="Ig-like_fold"/>
</dbReference>
<keyword evidence="7 12" id="KW-1133">Transmembrane helix</keyword>
<evidence type="ECO:0000256" key="3">
    <source>
        <dbReference type="ARBA" id="ARBA00022692"/>
    </source>
</evidence>
<dbReference type="InterPro" id="IPR003595">
    <property type="entry name" value="Tyr_Pase_cat"/>
</dbReference>
<feature type="compositionally biased region" description="Low complexity" evidence="11">
    <location>
        <begin position="216"/>
        <end position="239"/>
    </location>
</feature>
<dbReference type="SUPFAM" id="SSF49265">
    <property type="entry name" value="Fibronectin type III"/>
    <property type="match status" value="5"/>
</dbReference>
<feature type="compositionally biased region" description="Polar residues" evidence="11">
    <location>
        <begin position="1"/>
        <end position="10"/>
    </location>
</feature>
<protein>
    <recommendedName>
        <fullName evidence="2">protein-tyrosine-phosphatase</fullName>
        <ecNumber evidence="2">3.1.3.48</ecNumber>
    </recommendedName>
</protein>
<dbReference type="PANTHER" id="PTHR46957:SF3">
    <property type="entry name" value="CYTOKINE RECEPTOR"/>
    <property type="match status" value="1"/>
</dbReference>
<accession>A0A9D4CSZ2</accession>
<dbReference type="PRINTS" id="PR00700">
    <property type="entry name" value="PRTYPHPHTASE"/>
</dbReference>
<feature type="region of interest" description="Disordered" evidence="11">
    <location>
        <begin position="284"/>
        <end position="306"/>
    </location>
</feature>
<feature type="domain" description="Fibronectin type-III" evidence="15">
    <location>
        <begin position="1170"/>
        <end position="1271"/>
    </location>
</feature>
<feature type="domain" description="Tyrosine specific protein phosphatases" evidence="14">
    <location>
        <begin position="1639"/>
        <end position="1712"/>
    </location>
</feature>
<feature type="compositionally biased region" description="Low complexity" evidence="11">
    <location>
        <begin position="348"/>
        <end position="366"/>
    </location>
</feature>
<feature type="compositionally biased region" description="Polar residues" evidence="11">
    <location>
        <begin position="87"/>
        <end position="114"/>
    </location>
</feature>
<evidence type="ECO:0000256" key="6">
    <source>
        <dbReference type="ARBA" id="ARBA00022912"/>
    </source>
</evidence>
<evidence type="ECO:0000256" key="4">
    <source>
        <dbReference type="ARBA" id="ARBA00022729"/>
    </source>
</evidence>
<gene>
    <name evidence="16" type="ORF">DPMN_055596</name>
</gene>
<keyword evidence="3 12" id="KW-0812">Transmembrane</keyword>
<keyword evidence="6" id="KW-0904">Protein phosphatase</keyword>
<keyword evidence="17" id="KW-1185">Reference proteome</keyword>
<comment type="caution">
    <text evidence="16">The sequence shown here is derived from an EMBL/GenBank/DDBJ whole genome shotgun (WGS) entry which is preliminary data.</text>
</comment>
<comment type="catalytic activity">
    <reaction evidence="10">
        <text>O-phospho-L-tyrosyl-[protein] + H2O = L-tyrosyl-[protein] + phosphate</text>
        <dbReference type="Rhea" id="RHEA:10684"/>
        <dbReference type="Rhea" id="RHEA-COMP:10136"/>
        <dbReference type="Rhea" id="RHEA-COMP:20101"/>
        <dbReference type="ChEBI" id="CHEBI:15377"/>
        <dbReference type="ChEBI" id="CHEBI:43474"/>
        <dbReference type="ChEBI" id="CHEBI:46858"/>
        <dbReference type="ChEBI" id="CHEBI:61978"/>
        <dbReference type="EC" id="3.1.3.48"/>
    </reaction>
</comment>
<dbReference type="InterPro" id="IPR003961">
    <property type="entry name" value="FN3_dom"/>
</dbReference>
<reference evidence="16" key="1">
    <citation type="journal article" date="2019" name="bioRxiv">
        <title>The Genome of the Zebra Mussel, Dreissena polymorpha: A Resource for Invasive Species Research.</title>
        <authorList>
            <person name="McCartney M.A."/>
            <person name="Auch B."/>
            <person name="Kono T."/>
            <person name="Mallez S."/>
            <person name="Zhang Y."/>
            <person name="Obille A."/>
            <person name="Becker A."/>
            <person name="Abrahante J.E."/>
            <person name="Garbe J."/>
            <person name="Badalamenti J.P."/>
            <person name="Herman A."/>
            <person name="Mangelson H."/>
            <person name="Liachko I."/>
            <person name="Sullivan S."/>
            <person name="Sone E.D."/>
            <person name="Koren S."/>
            <person name="Silverstein K.A.T."/>
            <person name="Beckman K.B."/>
            <person name="Gohl D.M."/>
        </authorList>
    </citation>
    <scope>NUCLEOTIDE SEQUENCE</scope>
    <source>
        <strain evidence="16">Duluth1</strain>
        <tissue evidence="16">Whole animal</tissue>
    </source>
</reference>
<dbReference type="GO" id="GO:0016020">
    <property type="term" value="C:membrane"/>
    <property type="evidence" value="ECO:0007669"/>
    <property type="project" value="UniProtKB-SubCell"/>
</dbReference>
<dbReference type="EC" id="3.1.3.48" evidence="2"/>
<dbReference type="PROSITE" id="PS50056">
    <property type="entry name" value="TYR_PHOSPHATASE_2"/>
    <property type="match status" value="1"/>
</dbReference>
<dbReference type="InterPro" id="IPR036116">
    <property type="entry name" value="FN3_sf"/>
</dbReference>
<proteinExistence type="predicted"/>
<sequence>MPASSSTIPDSTPPALSAITSDQTLPASSATTESNTSASLETISESTSASLTSISELTSASLESTSQSASLENTSQSTSVSLASTSDMTSASLATTSDLKSESLAPTSVSTSASFENTSVLTSVSLATTSESTSLVQSSAASESTSASLPTTSELTSALLATTSASPSASLATTSESPSASSATTESNTSASLETISESTSASLTSISESTSASLESTSQSASLENTSQSTSVSLASTSDMTSASLATTSDLKSESLAPTSVSTSASFENTSVLTSVSLATTSESTTLVQSSATSESTSASLPTTSELTSASLATTLESPSASLATTSESPSASLAITSESTLAQSATTSELTSTSLASEFESTSAQSEATPESTSVSLTITADSQTSASLANTSGSTSVSLVTTSESTSAYSATTSTITDSLTIISELTTTATSPATHASSTTTHETQATTTPSDSMPPNCTTGFDIQNVTHNQVIFSVTNITDDHTFEFYVINTHSNGTTNSTNGNCDLTIQYCYVSKNTTVAVNGLLSGTLYTFSFRTAKKEIDDTFLVSSGICENVSFHTVPSTPTNVSVPMGFIFETNFTVNVHMLDDRFSHLEIFACTESCIIIISNKTGDYENISLVVDKLRGATNYSIRVTAVLDNFTKSKESEPIYSITAPLPPNATLEASQNSSIELMLTTDADASFDGYLIRYNNATERHVMRENRTSALIENLHPGTRYTFRVFTVLSSITSERYATVNTFTRPSPVLTETVNITLITNSSIHLVWDSVIPEDAGGYDVSCNCSSPNTNKLTTPTSSSSLPSASCTGLDPGTFCTIYIQTYIMNYEHGNLTGENMFIHLQNSTSEEAPGIVSYANVSDFNSTSVTLSWQIPELRNGIIRQYVSVIKTEDTPFVFATLWQCIDCSGSQTILQDVLISKTVEFNKSRTSFSDNVTGLHPFRNYTYTILAYTVKEGPGVIHIFQTMEDIPGKPVNVSSVDIGKNSIVLTWKPPIERNGIVLKYTITYMFKERVCRGLGGYTSKYLPVNSTSYTMMDSIYPHWNYSIWINASNSVGTGNVSDTVDISTIEERPSSDIDSISSAMVTSNNATINWSDPCYMNGILTAYFVELNNTAGESQGFEEWKIDQRNIVLDGLLPFRNYSVRVKAANSAGNGTYNASHRFQTDIDVPDSPSDVTTGNVTCCSIEVRWKRALNFTGPTQYTVVATDYHNTSIEFINTTHVGWWTDELADTSVVLGLDQFWSYSIKVIAETAYGNLNYRHNSTPVIIKTAEDRPGKVQNLNVTAEKDLQKPRKLYVSWDPPIERDRNGIIVHYKIYCTNGNQTIVTEPSNRSLIIPLSIDSFTNVTVQVRAETSVGLGEHEESTVEVDPGSKGMISAPNLMPAIVGGVAAAVVVIVIVAVFVYTKRTKRVCFSANSKTVESARIVNEIEISELATEYVFKTGTISLAAFPDQVDKMHKDSNLLFADAFKMLKDKSPAYPSTAAETQQCRPKNRYTNIMPFDHSRVKLLAVDDVEGSDFINANFIPGYTSPREYIATQGPMQMTFDDFWRMVWEQSVDTIVMLTKLAEKGRNKCDQYWPTLNEPVFYGDIVVSIKSESNLPDYTLRIFEIKPSKGPSRIVKHFLYLKWPDMGCPDDPQMLLDFVKSVRDHTQRPDRTNPTVVHCSAGVGRTGTFIAVDHLLQHIRDHEDVDIFQLVLDMRKHRCNMVQTEDQFIYIYECLKTFITNDEDQAEPLYQNSEFGADNIYENAGFQTDL</sequence>
<dbReference type="Proteomes" id="UP000828390">
    <property type="component" value="Unassembled WGS sequence"/>
</dbReference>
<dbReference type="PROSITE" id="PS50055">
    <property type="entry name" value="TYR_PHOSPHATASE_PTP"/>
    <property type="match status" value="1"/>
</dbReference>
<name>A0A9D4CSZ2_DREPO</name>
<feature type="compositionally biased region" description="Low complexity" evidence="11">
    <location>
        <begin position="434"/>
        <end position="455"/>
    </location>
</feature>
<dbReference type="PROSITE" id="PS00383">
    <property type="entry name" value="TYR_PHOSPHATASE_1"/>
    <property type="match status" value="1"/>
</dbReference>
<comment type="subcellular location">
    <subcellularLocation>
        <location evidence="1">Membrane</location>
        <topology evidence="1">Single-pass type I membrane protein</topology>
    </subcellularLocation>
</comment>
<dbReference type="InterPro" id="IPR000387">
    <property type="entry name" value="Tyr_Pase_dom"/>
</dbReference>
<feature type="region of interest" description="Disordered" evidence="11">
    <location>
        <begin position="434"/>
        <end position="460"/>
    </location>
</feature>
<dbReference type="Gene3D" id="3.90.190.10">
    <property type="entry name" value="Protein tyrosine phosphatase superfamily"/>
    <property type="match status" value="1"/>
</dbReference>
<dbReference type="InterPro" id="IPR029021">
    <property type="entry name" value="Prot-tyrosine_phosphatase-like"/>
</dbReference>
<evidence type="ECO:0000256" key="11">
    <source>
        <dbReference type="SAM" id="MobiDB-lite"/>
    </source>
</evidence>
<evidence type="ECO:0000313" key="17">
    <source>
        <dbReference type="Proteomes" id="UP000828390"/>
    </source>
</evidence>
<dbReference type="InterPro" id="IPR000242">
    <property type="entry name" value="PTP_cat"/>
</dbReference>
<feature type="domain" description="Fibronectin type-III" evidence="15">
    <location>
        <begin position="849"/>
        <end position="967"/>
    </location>
</feature>
<feature type="compositionally biased region" description="Low complexity" evidence="11">
    <location>
        <begin position="27"/>
        <end position="86"/>
    </location>
</feature>
<evidence type="ECO:0000256" key="2">
    <source>
        <dbReference type="ARBA" id="ARBA00013064"/>
    </source>
</evidence>
<dbReference type="InterPro" id="IPR050713">
    <property type="entry name" value="RTP_Phos/Ushers"/>
</dbReference>
<feature type="domain" description="Fibronectin type-III" evidence="15">
    <location>
        <begin position="659"/>
        <end position="748"/>
    </location>
</feature>
<feature type="region of interest" description="Disordered" evidence="11">
    <location>
        <begin position="348"/>
        <end position="378"/>
    </location>
</feature>
<dbReference type="FunFam" id="3.90.190.10:FF:000009">
    <property type="entry name" value="Receptor-type tyrosine-protein phosphatase beta"/>
    <property type="match status" value="1"/>
</dbReference>
<keyword evidence="8 12" id="KW-0472">Membrane</keyword>
<dbReference type="SMART" id="SM00194">
    <property type="entry name" value="PTPc"/>
    <property type="match status" value="1"/>
</dbReference>
<dbReference type="CDD" id="cd00063">
    <property type="entry name" value="FN3"/>
    <property type="match status" value="4"/>
</dbReference>
<evidence type="ECO:0000256" key="10">
    <source>
        <dbReference type="ARBA" id="ARBA00051722"/>
    </source>
</evidence>
<dbReference type="SMART" id="SM00404">
    <property type="entry name" value="PTPc_motif"/>
    <property type="match status" value="1"/>
</dbReference>
<evidence type="ECO:0000313" key="16">
    <source>
        <dbReference type="EMBL" id="KAH3729621.1"/>
    </source>
</evidence>
<feature type="transmembrane region" description="Helical" evidence="12">
    <location>
        <begin position="1379"/>
        <end position="1402"/>
    </location>
</feature>
<feature type="domain" description="Fibronectin type-III" evidence="15">
    <location>
        <begin position="1275"/>
        <end position="1369"/>
    </location>
</feature>
<feature type="domain" description="Fibronectin type-III" evidence="15">
    <location>
        <begin position="1071"/>
        <end position="1166"/>
    </location>
</feature>
<dbReference type="GO" id="GO:0004725">
    <property type="term" value="F:protein tyrosine phosphatase activity"/>
    <property type="evidence" value="ECO:0007669"/>
    <property type="project" value="UniProtKB-EC"/>
</dbReference>
<feature type="region of interest" description="Disordered" evidence="11">
    <location>
        <begin position="216"/>
        <end position="240"/>
    </location>
</feature>
<organism evidence="16 17">
    <name type="scientific">Dreissena polymorpha</name>
    <name type="common">Zebra mussel</name>
    <name type="synonym">Mytilus polymorpha</name>
    <dbReference type="NCBI Taxonomy" id="45954"/>
    <lineage>
        <taxon>Eukaryota</taxon>
        <taxon>Metazoa</taxon>
        <taxon>Spiralia</taxon>
        <taxon>Lophotrochozoa</taxon>
        <taxon>Mollusca</taxon>
        <taxon>Bivalvia</taxon>
        <taxon>Autobranchia</taxon>
        <taxon>Heteroconchia</taxon>
        <taxon>Euheterodonta</taxon>
        <taxon>Imparidentia</taxon>
        <taxon>Neoheterodontei</taxon>
        <taxon>Myida</taxon>
        <taxon>Dreissenoidea</taxon>
        <taxon>Dreissenidae</taxon>
        <taxon>Dreissena</taxon>
    </lineage>
</organism>
<dbReference type="SMART" id="SM00060">
    <property type="entry name" value="FN3"/>
    <property type="match status" value="8"/>
</dbReference>
<feature type="domain" description="Tyrosine-protein phosphatase" evidence="13">
    <location>
        <begin position="1463"/>
        <end position="1721"/>
    </location>
</feature>
<evidence type="ECO:0000259" key="13">
    <source>
        <dbReference type="PROSITE" id="PS50055"/>
    </source>
</evidence>